<evidence type="ECO:0000256" key="2">
    <source>
        <dbReference type="ARBA" id="ARBA00022475"/>
    </source>
</evidence>
<evidence type="ECO:0000259" key="8">
    <source>
        <dbReference type="Pfam" id="PF12704"/>
    </source>
</evidence>
<feature type="transmembrane region" description="Helical" evidence="6">
    <location>
        <begin position="20"/>
        <end position="41"/>
    </location>
</feature>
<dbReference type="PANTHER" id="PTHR30572:SF18">
    <property type="entry name" value="ABC-TYPE MACROLIDE FAMILY EXPORT SYSTEM PERMEASE COMPONENT 2"/>
    <property type="match status" value="1"/>
</dbReference>
<dbReference type="InterPro" id="IPR050250">
    <property type="entry name" value="Macrolide_Exporter_MacB"/>
</dbReference>
<proteinExistence type="predicted"/>
<name>A0A4S1XGV6_9SPHN</name>
<gene>
    <name evidence="9" type="ORF">E5A73_09165</name>
</gene>
<feature type="transmembrane region" description="Helical" evidence="6">
    <location>
        <begin position="298"/>
        <end position="320"/>
    </location>
</feature>
<dbReference type="RefSeq" id="WP_135963504.1">
    <property type="nucleotide sequence ID" value="NZ_SRXT01000003.1"/>
</dbReference>
<feature type="domain" description="ABC3 transporter permease C-terminal" evidence="7">
    <location>
        <begin position="303"/>
        <end position="418"/>
    </location>
</feature>
<keyword evidence="3 6" id="KW-0812">Transmembrane</keyword>
<evidence type="ECO:0000313" key="9">
    <source>
        <dbReference type="EMBL" id="TGX54266.1"/>
    </source>
</evidence>
<accession>A0A4S1XGV6</accession>
<feature type="transmembrane region" description="Helical" evidence="6">
    <location>
        <begin position="387"/>
        <end position="415"/>
    </location>
</feature>
<dbReference type="InterPro" id="IPR003838">
    <property type="entry name" value="ABC3_permease_C"/>
</dbReference>
<evidence type="ECO:0000259" key="7">
    <source>
        <dbReference type="Pfam" id="PF02687"/>
    </source>
</evidence>
<dbReference type="EMBL" id="SRXT01000003">
    <property type="protein sequence ID" value="TGX54266.1"/>
    <property type="molecule type" value="Genomic_DNA"/>
</dbReference>
<dbReference type="GO" id="GO:0005886">
    <property type="term" value="C:plasma membrane"/>
    <property type="evidence" value="ECO:0007669"/>
    <property type="project" value="UniProtKB-SubCell"/>
</dbReference>
<dbReference type="Proteomes" id="UP000306147">
    <property type="component" value="Unassembled WGS sequence"/>
</dbReference>
<feature type="transmembrane region" description="Helical" evidence="6">
    <location>
        <begin position="344"/>
        <end position="367"/>
    </location>
</feature>
<comment type="subcellular location">
    <subcellularLocation>
        <location evidence="1">Cell membrane</location>
        <topology evidence="1">Multi-pass membrane protein</topology>
    </subcellularLocation>
</comment>
<organism evidence="9 10">
    <name type="scientific">Sphingomonas gei</name>
    <dbReference type="NCBI Taxonomy" id="1395960"/>
    <lineage>
        <taxon>Bacteria</taxon>
        <taxon>Pseudomonadati</taxon>
        <taxon>Pseudomonadota</taxon>
        <taxon>Alphaproteobacteria</taxon>
        <taxon>Sphingomonadales</taxon>
        <taxon>Sphingomonadaceae</taxon>
        <taxon>Sphingomonas</taxon>
    </lineage>
</organism>
<comment type="caution">
    <text evidence="9">The sequence shown here is derived from an EMBL/GenBank/DDBJ whole genome shotgun (WGS) entry which is preliminary data.</text>
</comment>
<feature type="transmembrane region" description="Helical" evidence="6">
    <location>
        <begin position="803"/>
        <end position="826"/>
    </location>
</feature>
<dbReference type="Pfam" id="PF12704">
    <property type="entry name" value="MacB_PCD"/>
    <property type="match status" value="1"/>
</dbReference>
<dbReference type="PROSITE" id="PS51257">
    <property type="entry name" value="PROKAR_LIPOPROTEIN"/>
    <property type="match status" value="1"/>
</dbReference>
<dbReference type="AlphaFoldDB" id="A0A4S1XGV6"/>
<reference evidence="9 10" key="1">
    <citation type="submission" date="2019-04" db="EMBL/GenBank/DDBJ databases">
        <title>Sphingomonas psychrotolerans sp. nov., isolated from soil in the Tianshan Mountains, Xinjiang, China.</title>
        <authorList>
            <person name="Luo Y."/>
            <person name="Sheng H."/>
        </authorList>
    </citation>
    <scope>NUCLEOTIDE SEQUENCE [LARGE SCALE GENOMIC DNA]</scope>
    <source>
        <strain evidence="9 10">ZFGT-11</strain>
    </source>
</reference>
<evidence type="ECO:0000256" key="3">
    <source>
        <dbReference type="ARBA" id="ARBA00022692"/>
    </source>
</evidence>
<keyword evidence="2" id="KW-1003">Cell membrane</keyword>
<keyword evidence="10" id="KW-1185">Reference proteome</keyword>
<keyword evidence="4 6" id="KW-1133">Transmembrane helix</keyword>
<feature type="transmembrane region" description="Helical" evidence="6">
    <location>
        <begin position="714"/>
        <end position="737"/>
    </location>
</feature>
<feature type="domain" description="MacB-like periplasmic core" evidence="8">
    <location>
        <begin position="21"/>
        <end position="246"/>
    </location>
</feature>
<evidence type="ECO:0000313" key="10">
    <source>
        <dbReference type="Proteomes" id="UP000306147"/>
    </source>
</evidence>
<evidence type="ECO:0000256" key="4">
    <source>
        <dbReference type="ARBA" id="ARBA00022989"/>
    </source>
</evidence>
<evidence type="ECO:0000256" key="6">
    <source>
        <dbReference type="SAM" id="Phobius"/>
    </source>
</evidence>
<dbReference type="InterPro" id="IPR025857">
    <property type="entry name" value="MacB_PCD"/>
</dbReference>
<protein>
    <submittedName>
        <fullName evidence="9">FtsX-like permease family protein</fullName>
    </submittedName>
</protein>
<dbReference type="Pfam" id="PF02687">
    <property type="entry name" value="FtsX"/>
    <property type="match status" value="2"/>
</dbReference>
<sequence length="837" mass="91521">MWRNYLTVGLRALAKNKVYAFINIFGLSLGIAACLLILAFVRYEFSYDSWMPGADRAFQLQDFYKPTKAGGEEMKLQSSSFASGTALRKDFPQIERVVYFYTGRVAVMRDGQPVSPGRTALTDGPIFDILQIPFVRGDPKHALDDPHGVVLSETAAKAQFGNADPMGRTITLISGKMTADYRVTGIFRDLPKNTHLEAETALIARFDPQSYFADNPGVLTSWNNQNGYIYAKLKPGADPRDIEAQFPAWEKRNIPDDVTEGQHTNPGDQQDFKLVRVPDIHLGEAQDGPGGSGDKGTVITFAVVALLILGMACINFTNLATARASQRAREVALRKVLGATRKQLIIQFIGESMLVSAIATVLGLALFELALPALNAFLDAQITVDYFGAGGVLLPVIVLTLIVGIAGGVYPAFYLSRFQPARVLKANKSAAEAEGNGQLRNLLVVAQFAVSIGLIICTVVIYGQTIYARTADAGFKREGLLQVENLITPQAEAAGQALVEQVRRIRGVTAAARTSIAVIAGSNSATSFRRPGQEAVELGIYVIEPDMLPAMGMRLLAGRNLSEANGMDDATTPPSADQIDFKEDRALVARGLNVMLSEVAAKRLGFASPQAAIGQRVDGGMVDSTLGYLPTTVVGVVSDVRYRTVRDPLQPIFYYYQKTGFRQMMVRFEGDPKAINAEVEALWKRLVPSVPYRSRFVEDIVHNVYKRDERSAQLFGAFAVLAVVIGCLGLFGLASFTAERRTKEIGIRKVLGARTRDIVRLLVWQFSRPVLIANLIAWPVAWWVMRDWLNQFDVRMGLTPTPFVLAGLLAVLIAIGTIGAHAFRVARTNPVHALRYE</sequence>
<dbReference type="GO" id="GO:0022857">
    <property type="term" value="F:transmembrane transporter activity"/>
    <property type="evidence" value="ECO:0007669"/>
    <property type="project" value="TreeGrafter"/>
</dbReference>
<feature type="transmembrane region" description="Helical" evidence="6">
    <location>
        <begin position="758"/>
        <end position="783"/>
    </location>
</feature>
<dbReference type="OrthoDB" id="9770036at2"/>
<feature type="transmembrane region" description="Helical" evidence="6">
    <location>
        <begin position="442"/>
        <end position="462"/>
    </location>
</feature>
<feature type="domain" description="ABC3 transporter permease C-terminal" evidence="7">
    <location>
        <begin position="717"/>
        <end position="830"/>
    </location>
</feature>
<evidence type="ECO:0000256" key="1">
    <source>
        <dbReference type="ARBA" id="ARBA00004651"/>
    </source>
</evidence>
<dbReference type="PANTHER" id="PTHR30572">
    <property type="entry name" value="MEMBRANE COMPONENT OF TRANSPORTER-RELATED"/>
    <property type="match status" value="1"/>
</dbReference>
<keyword evidence="5 6" id="KW-0472">Membrane</keyword>
<evidence type="ECO:0000256" key="5">
    <source>
        <dbReference type="ARBA" id="ARBA00023136"/>
    </source>
</evidence>